<reference evidence="7 8" key="1">
    <citation type="journal article" date="2018" name="BMC Genomics">
        <title>Genomic evidence for intraspecific hybridization in a clonal and extremely halotolerant yeast.</title>
        <authorList>
            <person name="Gostincar C."/>
            <person name="Stajich J.E."/>
            <person name="Zupancic J."/>
            <person name="Zalar P."/>
            <person name="Gunde-Cimerman N."/>
        </authorList>
    </citation>
    <scope>NUCLEOTIDE SEQUENCE [LARGE SCALE GENOMIC DNA]</scope>
    <source>
        <strain evidence="7 8">EXF-2682</strain>
    </source>
</reference>
<dbReference type="HAMAP" id="MF_00373">
    <property type="entry name" value="Ribosomal_bL28"/>
    <property type="match status" value="1"/>
</dbReference>
<dbReference type="Gene3D" id="2.30.170.40">
    <property type="entry name" value="Ribosomal protein L28/L24"/>
    <property type="match status" value="1"/>
</dbReference>
<keyword evidence="2" id="KW-0689">Ribosomal protein</keyword>
<keyword evidence="3" id="KW-0687">Ribonucleoprotein</keyword>
<comment type="function">
    <text evidence="5">Component of the mitochondrial ribosome (mitoribosome), a dedicated translation machinery responsible for the synthesis of mitochondrial genome-encoded proteins, including at least some of the essential transmembrane subunits of the mitochondrial respiratory chain. The mitoribosomes are attached to the mitochondrial inner membrane and translation products are cotranslationally integrated into the membrane.</text>
</comment>
<evidence type="ECO:0000256" key="4">
    <source>
        <dbReference type="ARBA" id="ARBA00035269"/>
    </source>
</evidence>
<feature type="compositionally biased region" description="Low complexity" evidence="6">
    <location>
        <begin position="373"/>
        <end position="383"/>
    </location>
</feature>
<dbReference type="InterPro" id="IPR026569">
    <property type="entry name" value="Ribosomal_bL28"/>
</dbReference>
<sequence>MGTEGVRRASLRHHANIDRTANNFSNMATLLRTRPQAAITASKRAFSTSTTRSVSLQLDKNDPDAVAEAVPPYPHGPTRWYKQSRLGLYGGQRIRFGNNVGDEFEVKTRRSWHPNVLTRKLYSKSLNRSVQVRVTARVLRTIDKLGGLDEYLLGEKEGRIRALGESGWWLRWAIMQTPAIRSRFAAERRRLGIPEEFVQEEQAEVAEAQNVIEETSDVDPVEAGAELGDAVGTDGNFVVEQPPGLPPLKFRVGPGKHLVLTPSGWRRTRPTTNHAVEAKKEKIFDLISEKQMGTREAEFRAELETQQAELPVKTRLSQDEMEEVLKAARKEWKADCWAQAEARWAEHVSKREARKAERKAAKKAAERLEESSEAAATEAATAA</sequence>
<evidence type="ECO:0000256" key="2">
    <source>
        <dbReference type="ARBA" id="ARBA00022980"/>
    </source>
</evidence>
<name>A0A3M7DLB6_HORWE</name>
<protein>
    <recommendedName>
        <fullName evidence="4">Large ribosomal subunit protein bL28m</fullName>
    </recommendedName>
</protein>
<gene>
    <name evidence="7" type="ORF">D0863_09333</name>
</gene>
<comment type="similarity">
    <text evidence="1">Belongs to the bacterial ribosomal protein bL28 family.</text>
</comment>
<proteinExistence type="inferred from homology"/>
<dbReference type="InterPro" id="IPR037147">
    <property type="entry name" value="Ribosomal_bL28_sf"/>
</dbReference>
<dbReference type="Proteomes" id="UP000269276">
    <property type="component" value="Unassembled WGS sequence"/>
</dbReference>
<dbReference type="GO" id="GO:0003735">
    <property type="term" value="F:structural constituent of ribosome"/>
    <property type="evidence" value="ECO:0007669"/>
    <property type="project" value="InterPro"/>
</dbReference>
<organism evidence="7 8">
    <name type="scientific">Hortaea werneckii</name>
    <name type="common">Black yeast</name>
    <name type="synonym">Cladosporium werneckii</name>
    <dbReference type="NCBI Taxonomy" id="91943"/>
    <lineage>
        <taxon>Eukaryota</taxon>
        <taxon>Fungi</taxon>
        <taxon>Dikarya</taxon>
        <taxon>Ascomycota</taxon>
        <taxon>Pezizomycotina</taxon>
        <taxon>Dothideomycetes</taxon>
        <taxon>Dothideomycetidae</taxon>
        <taxon>Mycosphaerellales</taxon>
        <taxon>Teratosphaeriaceae</taxon>
        <taxon>Hortaea</taxon>
    </lineage>
</organism>
<evidence type="ECO:0000313" key="8">
    <source>
        <dbReference type="Proteomes" id="UP000269276"/>
    </source>
</evidence>
<dbReference type="PANTHER" id="PTHR13528:SF2">
    <property type="entry name" value="LARGE RIBOSOMAL SUBUNIT PROTEIN BL28M"/>
    <property type="match status" value="1"/>
</dbReference>
<evidence type="ECO:0000256" key="1">
    <source>
        <dbReference type="ARBA" id="ARBA00008760"/>
    </source>
</evidence>
<dbReference type="GO" id="GO:0005762">
    <property type="term" value="C:mitochondrial large ribosomal subunit"/>
    <property type="evidence" value="ECO:0007669"/>
    <property type="project" value="TreeGrafter"/>
</dbReference>
<accession>A0A3M7DLB6</accession>
<comment type="caution">
    <text evidence="7">The sequence shown here is derived from an EMBL/GenBank/DDBJ whole genome shotgun (WGS) entry which is preliminary data.</text>
</comment>
<dbReference type="PANTHER" id="PTHR13528">
    <property type="entry name" value="39S RIBOSOMAL PROTEIN L28, MITOCHONDRIAL"/>
    <property type="match status" value="1"/>
</dbReference>
<dbReference type="EMBL" id="QWIP01000368">
    <property type="protein sequence ID" value="RMY65115.1"/>
    <property type="molecule type" value="Genomic_DNA"/>
</dbReference>
<dbReference type="VEuPathDB" id="FungiDB:BTJ68_14815"/>
<evidence type="ECO:0000256" key="6">
    <source>
        <dbReference type="SAM" id="MobiDB-lite"/>
    </source>
</evidence>
<dbReference type="AlphaFoldDB" id="A0A3M7DLB6"/>
<feature type="compositionally biased region" description="Basic and acidic residues" evidence="6">
    <location>
        <begin position="347"/>
        <end position="370"/>
    </location>
</feature>
<evidence type="ECO:0000256" key="5">
    <source>
        <dbReference type="ARBA" id="ARBA00037226"/>
    </source>
</evidence>
<dbReference type="SUPFAM" id="SSF143800">
    <property type="entry name" value="L28p-like"/>
    <property type="match status" value="1"/>
</dbReference>
<dbReference type="InterPro" id="IPR034704">
    <property type="entry name" value="Ribosomal_bL28/bL31-like_sf"/>
</dbReference>
<evidence type="ECO:0000313" key="7">
    <source>
        <dbReference type="EMBL" id="RMY65115.1"/>
    </source>
</evidence>
<dbReference type="Pfam" id="PF00830">
    <property type="entry name" value="Ribosomal_L28"/>
    <property type="match status" value="1"/>
</dbReference>
<evidence type="ECO:0000256" key="3">
    <source>
        <dbReference type="ARBA" id="ARBA00023274"/>
    </source>
</evidence>
<dbReference type="FunFam" id="2.30.170.40:FF:000003">
    <property type="entry name" value="54S ribosomal protein L24"/>
    <property type="match status" value="1"/>
</dbReference>
<feature type="region of interest" description="Disordered" evidence="6">
    <location>
        <begin position="347"/>
        <end position="383"/>
    </location>
</feature>
<dbReference type="OrthoDB" id="361870at2759"/>